<feature type="non-terminal residue" evidence="2">
    <location>
        <position position="111"/>
    </location>
</feature>
<dbReference type="EMBL" id="BGPR01116416">
    <property type="protein sequence ID" value="GBN06956.1"/>
    <property type="molecule type" value="Genomic_DNA"/>
</dbReference>
<proteinExistence type="predicted"/>
<keyword evidence="3" id="KW-1185">Reference proteome</keyword>
<dbReference type="AlphaFoldDB" id="A0A4Y2L004"/>
<accession>A0A4Y2L004</accession>
<dbReference type="Proteomes" id="UP000499080">
    <property type="component" value="Unassembled WGS sequence"/>
</dbReference>
<gene>
    <name evidence="2" type="ORF">AVEN_163931_1</name>
</gene>
<protein>
    <submittedName>
        <fullName evidence="2">Uncharacterized protein</fullName>
    </submittedName>
</protein>
<organism evidence="2 3">
    <name type="scientific">Araneus ventricosus</name>
    <name type="common">Orbweaver spider</name>
    <name type="synonym">Epeira ventricosa</name>
    <dbReference type="NCBI Taxonomy" id="182803"/>
    <lineage>
        <taxon>Eukaryota</taxon>
        <taxon>Metazoa</taxon>
        <taxon>Ecdysozoa</taxon>
        <taxon>Arthropoda</taxon>
        <taxon>Chelicerata</taxon>
        <taxon>Arachnida</taxon>
        <taxon>Araneae</taxon>
        <taxon>Araneomorphae</taxon>
        <taxon>Entelegynae</taxon>
        <taxon>Araneoidea</taxon>
        <taxon>Araneidae</taxon>
        <taxon>Araneus</taxon>
    </lineage>
</organism>
<feature type="compositionally biased region" description="Basic and acidic residues" evidence="1">
    <location>
        <begin position="68"/>
        <end position="86"/>
    </location>
</feature>
<name>A0A4Y2L004_ARAVE</name>
<sequence length="111" mass="12506">MLGQWTADRLQLGDSARVRRGGHLRPAPGAGLVPAHPPRGRHQLRQQGGLHAHPQRSHQAADTRQVPHRSDRRTAAQHRDGDRSEGIQESEEDRICGEVRLPCRLCWLVLR</sequence>
<comment type="caution">
    <text evidence="2">The sequence shown here is derived from an EMBL/GenBank/DDBJ whole genome shotgun (WGS) entry which is preliminary data.</text>
</comment>
<evidence type="ECO:0000313" key="2">
    <source>
        <dbReference type="EMBL" id="GBN06956.1"/>
    </source>
</evidence>
<evidence type="ECO:0000256" key="1">
    <source>
        <dbReference type="SAM" id="MobiDB-lite"/>
    </source>
</evidence>
<evidence type="ECO:0000313" key="3">
    <source>
        <dbReference type="Proteomes" id="UP000499080"/>
    </source>
</evidence>
<feature type="region of interest" description="Disordered" evidence="1">
    <location>
        <begin position="1"/>
        <end position="92"/>
    </location>
</feature>
<reference evidence="2 3" key="1">
    <citation type="journal article" date="2019" name="Sci. Rep.">
        <title>Orb-weaving spider Araneus ventricosus genome elucidates the spidroin gene catalogue.</title>
        <authorList>
            <person name="Kono N."/>
            <person name="Nakamura H."/>
            <person name="Ohtoshi R."/>
            <person name="Moran D.A.P."/>
            <person name="Shinohara A."/>
            <person name="Yoshida Y."/>
            <person name="Fujiwara M."/>
            <person name="Mori M."/>
            <person name="Tomita M."/>
            <person name="Arakawa K."/>
        </authorList>
    </citation>
    <scope>NUCLEOTIDE SEQUENCE [LARGE SCALE GENOMIC DNA]</scope>
</reference>